<gene>
    <name evidence="5" type="ORF">AWRI3579_g4418</name>
</gene>
<protein>
    <submittedName>
        <fullName evidence="5">Guanine nucleotide exchange factor subunit RIC1</fullName>
    </submittedName>
</protein>
<organism evidence="5 6">
    <name type="scientific">Hanseniaspora osmophila</name>
    <dbReference type="NCBI Taxonomy" id="56408"/>
    <lineage>
        <taxon>Eukaryota</taxon>
        <taxon>Fungi</taxon>
        <taxon>Dikarya</taxon>
        <taxon>Ascomycota</taxon>
        <taxon>Saccharomycotina</taxon>
        <taxon>Saccharomycetes</taxon>
        <taxon>Saccharomycodales</taxon>
        <taxon>Saccharomycodaceae</taxon>
        <taxon>Hanseniaspora</taxon>
    </lineage>
</organism>
<feature type="compositionally biased region" description="Polar residues" evidence="3">
    <location>
        <begin position="15"/>
        <end position="24"/>
    </location>
</feature>
<dbReference type="GO" id="GO:0005829">
    <property type="term" value="C:cytosol"/>
    <property type="evidence" value="ECO:0007669"/>
    <property type="project" value="TreeGrafter"/>
</dbReference>
<evidence type="ECO:0000313" key="5">
    <source>
        <dbReference type="EMBL" id="OEJ80538.1"/>
    </source>
</evidence>
<dbReference type="AlphaFoldDB" id="A0A1E5R0V6"/>
<evidence type="ECO:0000256" key="2">
    <source>
        <dbReference type="ARBA" id="ARBA00023136"/>
    </source>
</evidence>
<dbReference type="FunCoup" id="A0A1E5R0V6">
    <property type="interactions" value="159"/>
</dbReference>
<evidence type="ECO:0000259" key="4">
    <source>
        <dbReference type="Pfam" id="PF07064"/>
    </source>
</evidence>
<dbReference type="InParanoid" id="A0A1E5R0V6"/>
<dbReference type="STRING" id="56408.A0A1E5R0V6"/>
<dbReference type="Proteomes" id="UP000095728">
    <property type="component" value="Unassembled WGS sequence"/>
</dbReference>
<comment type="caution">
    <text evidence="5">The sequence shown here is derived from an EMBL/GenBank/DDBJ whole genome shotgun (WGS) entry which is preliminary data.</text>
</comment>
<evidence type="ECO:0000256" key="3">
    <source>
        <dbReference type="SAM" id="MobiDB-lite"/>
    </source>
</evidence>
<sequence length="1087" mass="125925">MHIWPIFAPQTFELPQTSSKTNTAKPRDNSDEREETTEENFLPHQGHQQEYTNGEAILETITITDTNLIIFLTESRILLYNAKPIAPVSVYQRSHESLLKFGTNNFMRYNNPYHRMNGLNDKVEISVYRNKIIVYVVTESSFLLVFHVSTTVNSFDVYKDYGIEPNLYNEKFSSAEAWINQILNEHNDFESNSLAAAVGDSIDTEVLTVFDQNNGSRVIQNGYIINKEKNFLQLMKSLMQMKEDFSEEMPIRMGDILLKKVLKFDHKIVDLFGLQGSFINNNKFNRQEQLCMLFENELHFLTLENYTLVKNEVIKLANSLRLVFNGNDLFVINQNNNVESMGSLSINVIKKLEKTVYTKEIKENLPTESLLNVFNFGERYMILLFETELVYFDTVKNEVYQIVKLHLNVLLKDQEDKVVTGGFLTNDLMLLVTKKGEFQLYSKWGNLLAQINLFKLSEVEHEEYTGFSFIDNLIVLTTKNGVFQIMQCWKEIFNKSFCNFRTLSQYVLFNSQTNDLLIYQPTNCKNSVKPARIIKLPTKFFNNSIGKVEINGDLSIMATYVSNKKVLLMTDLQKFSNWEIFSSLEIMDMSWLGSNYLICYMNDELENGGGKIIRCHDFNMVLQQSTTEKSNVRSLSDGKVWTYRVNRDDTLLYWNSNTLFKYTVVKKKSTNEVLYKTGEINILLQGADNNVRLETIDILSKTHYSKENQIQSFVKHTIDLSDMSMFKFYHIKWIYRYSLKGVLIYTNDDEIYKISEDHSSSGTETPCFKSIKLLSKVERIVDILENNIVLIKDQRLLIFDLQDFESFTNTTIEEDEDAKIDPIVSNVISEEEYPIMISKNFSVFQSLQCFYQKGTNFQLQLHDGIILNQIVDSYITLRKIDPLVVTEKFYTSKYYMFALEKILSSRVVERRNFDDIMQLIDHYDIKCFEEGNKRNEKRLCIISNCLRKIEANRWSYLFDNSDISPKKLLSDCIQLNNGKLLGALLMVFLSYEDVESQSNTPTPAPAILTEMKASDGTPSMGNQRDSIINGALVKQVLDVLIENAADSTDASAAQEHWSMAFQLIRFLKIYDKENLSDLTKQALESIK</sequence>
<dbReference type="GO" id="GO:0000139">
    <property type="term" value="C:Golgi membrane"/>
    <property type="evidence" value="ECO:0007669"/>
    <property type="project" value="TreeGrafter"/>
</dbReference>
<keyword evidence="2" id="KW-0472">Membrane</keyword>
<dbReference type="OrthoDB" id="67540at2759"/>
<dbReference type="GO" id="GO:0042147">
    <property type="term" value="P:retrograde transport, endosome to Golgi"/>
    <property type="evidence" value="ECO:0007669"/>
    <property type="project" value="TreeGrafter"/>
</dbReference>
<proteinExistence type="predicted"/>
<dbReference type="InterPro" id="IPR009771">
    <property type="entry name" value="RIC1_C"/>
</dbReference>
<accession>A0A1E5R0V6</accession>
<name>A0A1E5R0V6_9ASCO</name>
<dbReference type="InterPro" id="IPR040096">
    <property type="entry name" value="Ric1"/>
</dbReference>
<reference evidence="6" key="1">
    <citation type="journal article" date="2016" name="Genome Announc.">
        <title>Genome sequences of three species of Hanseniaspora isolated from spontaneous wine fermentations.</title>
        <authorList>
            <person name="Sternes P.R."/>
            <person name="Lee D."/>
            <person name="Kutyna D.R."/>
            <person name="Borneman A.R."/>
        </authorList>
    </citation>
    <scope>NUCLEOTIDE SEQUENCE [LARGE SCALE GENOMIC DNA]</scope>
    <source>
        <strain evidence="6">AWRI3579</strain>
    </source>
</reference>
<dbReference type="GO" id="GO:0006886">
    <property type="term" value="P:intracellular protein transport"/>
    <property type="evidence" value="ECO:0007669"/>
    <property type="project" value="InterPro"/>
</dbReference>
<dbReference type="EMBL" id="LPNM01000012">
    <property type="protein sequence ID" value="OEJ80538.1"/>
    <property type="molecule type" value="Genomic_DNA"/>
</dbReference>
<keyword evidence="6" id="KW-1185">Reference proteome</keyword>
<dbReference type="GO" id="GO:0034066">
    <property type="term" value="C:Ric1-Rgp1 guanyl-nucleotide exchange factor complex"/>
    <property type="evidence" value="ECO:0007669"/>
    <property type="project" value="InterPro"/>
</dbReference>
<comment type="subcellular location">
    <subcellularLocation>
        <location evidence="1">Membrane</location>
    </subcellularLocation>
</comment>
<evidence type="ECO:0000313" key="6">
    <source>
        <dbReference type="Proteomes" id="UP000095728"/>
    </source>
</evidence>
<evidence type="ECO:0000256" key="1">
    <source>
        <dbReference type="ARBA" id="ARBA00004370"/>
    </source>
</evidence>
<dbReference type="Pfam" id="PF07064">
    <property type="entry name" value="RIC1"/>
    <property type="match status" value="1"/>
</dbReference>
<feature type="region of interest" description="Disordered" evidence="3">
    <location>
        <begin position="15"/>
        <end position="47"/>
    </location>
</feature>
<dbReference type="PANTHER" id="PTHR22746:SF10">
    <property type="entry name" value="GUANINE NUCLEOTIDE EXCHANGE FACTOR SUBUNIT RIC1"/>
    <property type="match status" value="1"/>
</dbReference>
<dbReference type="PANTHER" id="PTHR22746">
    <property type="entry name" value="RAB6A-GEF COMPLEX PARTNER PROTEIN 1"/>
    <property type="match status" value="1"/>
</dbReference>
<feature type="domain" description="RIC1 C-terminal alpha solenoid region" evidence="4">
    <location>
        <begin position="938"/>
        <end position="1074"/>
    </location>
</feature>